<dbReference type="RefSeq" id="WP_184116247.1">
    <property type="nucleotide sequence ID" value="NZ_JACHNY010000006.1"/>
</dbReference>
<proteinExistence type="predicted"/>
<accession>A0A7W7AMM9</accession>
<organism evidence="2 3">
    <name type="scientific">Sphingomonas abaci</name>
    <dbReference type="NCBI Taxonomy" id="237611"/>
    <lineage>
        <taxon>Bacteria</taxon>
        <taxon>Pseudomonadati</taxon>
        <taxon>Pseudomonadota</taxon>
        <taxon>Alphaproteobacteria</taxon>
        <taxon>Sphingomonadales</taxon>
        <taxon>Sphingomonadaceae</taxon>
        <taxon>Sphingomonas</taxon>
    </lineage>
</organism>
<dbReference type="InterPro" id="IPR019291">
    <property type="entry name" value="Host_attachment_protein"/>
</dbReference>
<dbReference type="Pfam" id="PF10116">
    <property type="entry name" value="Host_attach"/>
    <property type="match status" value="1"/>
</dbReference>
<evidence type="ECO:0000313" key="3">
    <source>
        <dbReference type="Proteomes" id="UP000574769"/>
    </source>
</evidence>
<reference evidence="2 3" key="1">
    <citation type="submission" date="2020-08" db="EMBL/GenBank/DDBJ databases">
        <title>Genomic Encyclopedia of Type Strains, Phase IV (KMG-IV): sequencing the most valuable type-strain genomes for metagenomic binning, comparative biology and taxonomic classification.</title>
        <authorList>
            <person name="Goeker M."/>
        </authorList>
    </citation>
    <scope>NUCLEOTIDE SEQUENCE [LARGE SCALE GENOMIC DNA]</scope>
    <source>
        <strain evidence="2 3">DSM 15867</strain>
    </source>
</reference>
<evidence type="ECO:0000256" key="1">
    <source>
        <dbReference type="SAM" id="MobiDB-lite"/>
    </source>
</evidence>
<feature type="compositionally biased region" description="Basic and acidic residues" evidence="1">
    <location>
        <begin position="29"/>
        <end position="49"/>
    </location>
</feature>
<comment type="caution">
    <text evidence="2">The sequence shown here is derived from an EMBL/GenBank/DDBJ whole genome shotgun (WGS) entry which is preliminary data.</text>
</comment>
<evidence type="ECO:0000313" key="2">
    <source>
        <dbReference type="EMBL" id="MBB4618945.1"/>
    </source>
</evidence>
<name>A0A7W7AMM9_9SPHN</name>
<feature type="region of interest" description="Disordered" evidence="1">
    <location>
        <begin position="29"/>
        <end position="103"/>
    </location>
</feature>
<dbReference type="EMBL" id="JACHNY010000006">
    <property type="protein sequence ID" value="MBB4618945.1"/>
    <property type="molecule type" value="Genomic_DNA"/>
</dbReference>
<keyword evidence="3" id="KW-1185">Reference proteome</keyword>
<dbReference type="Proteomes" id="UP000574769">
    <property type="component" value="Unassembled WGS sequence"/>
</dbReference>
<sequence length="171" mass="18463">MQVPHNAFVLVVDGRKSLFFRNEGDAEHPNLKVEHAEEQANPRDGDQKTDAAGSARSTQSGAGAPPIAQGGSNQAGGGGQGAQFAPSRGSFEETDYHQQEEDRFAAETAEMLRRRALANKFESLIVVAPPRTLGELRKHYHKEVSGRLVGELAKDLTGHPVDQIEQALLNA</sequence>
<dbReference type="AlphaFoldDB" id="A0A7W7AMM9"/>
<protein>
    <submittedName>
        <fullName evidence="2">Protein required for attachment to host cells</fullName>
    </submittedName>
</protein>
<gene>
    <name evidence="2" type="ORF">GGQ96_003091</name>
</gene>
<feature type="compositionally biased region" description="Basic and acidic residues" evidence="1">
    <location>
        <begin position="90"/>
        <end position="103"/>
    </location>
</feature>